<proteinExistence type="predicted"/>
<evidence type="ECO:0000259" key="1">
    <source>
        <dbReference type="SMART" id="SM01321"/>
    </source>
</evidence>
<dbReference type="AlphaFoldDB" id="A0A6B9GB75"/>
<sequence length="169" mass="20320">MNSLFECINTTDDNCFRREAKMKNRKYPRLKNYDYKTTGAYFITLVCHQRLPLFGRISSGTFHPTLLGETTWYEWNNLTCRYPSWLRTDAFVLMPNHLHGILWLLDGCPRSVSDIIGLFKSGVTRQFHLKIWQRSFYDRVIRDEYELLKIREYIQNNPLQWALDRLYIP</sequence>
<dbReference type="InterPro" id="IPR052715">
    <property type="entry name" value="RAYT_transposase"/>
</dbReference>
<dbReference type="Proteomes" id="UP000502005">
    <property type="component" value="Chromosome"/>
</dbReference>
<dbReference type="InterPro" id="IPR002686">
    <property type="entry name" value="Transposase_17"/>
</dbReference>
<dbReference type="GO" id="GO:0006313">
    <property type="term" value="P:DNA transposition"/>
    <property type="evidence" value="ECO:0007669"/>
    <property type="project" value="InterPro"/>
</dbReference>
<dbReference type="Gene3D" id="3.30.70.1290">
    <property type="entry name" value="Transposase IS200-like"/>
    <property type="match status" value="1"/>
</dbReference>
<feature type="domain" description="Transposase IS200-like" evidence="1">
    <location>
        <begin position="36"/>
        <end position="157"/>
    </location>
</feature>
<dbReference type="SUPFAM" id="SSF143422">
    <property type="entry name" value="Transposase IS200-like"/>
    <property type="match status" value="1"/>
</dbReference>
<dbReference type="GO" id="GO:0004803">
    <property type="term" value="F:transposase activity"/>
    <property type="evidence" value="ECO:0007669"/>
    <property type="project" value="InterPro"/>
</dbReference>
<organism evidence="2 3">
    <name type="scientific">Pantoea cypripedii</name>
    <name type="common">Pectobacterium cypripedii</name>
    <name type="synonym">Erwinia cypripedii</name>
    <dbReference type="NCBI Taxonomy" id="55209"/>
    <lineage>
        <taxon>Bacteria</taxon>
        <taxon>Pseudomonadati</taxon>
        <taxon>Pseudomonadota</taxon>
        <taxon>Gammaproteobacteria</taxon>
        <taxon>Enterobacterales</taxon>
        <taxon>Erwiniaceae</taxon>
        <taxon>Pantoea</taxon>
    </lineage>
</organism>
<protein>
    <recommendedName>
        <fullName evidence="1">Transposase IS200-like domain-containing protein</fullName>
    </recommendedName>
</protein>
<accession>A0A6B9GB75</accession>
<dbReference type="PANTHER" id="PTHR36966">
    <property type="entry name" value="REP-ASSOCIATED TYROSINE TRANSPOSASE"/>
    <property type="match status" value="1"/>
</dbReference>
<dbReference type="GO" id="GO:0043565">
    <property type="term" value="F:sequence-specific DNA binding"/>
    <property type="evidence" value="ECO:0007669"/>
    <property type="project" value="TreeGrafter"/>
</dbReference>
<evidence type="ECO:0000313" key="2">
    <source>
        <dbReference type="EMBL" id="QGY29666.1"/>
    </source>
</evidence>
<name>A0A6B9GB75_PANCY</name>
<dbReference type="EMBL" id="CP024768">
    <property type="protein sequence ID" value="QGY29666.1"/>
    <property type="molecule type" value="Genomic_DNA"/>
</dbReference>
<dbReference type="InterPro" id="IPR036515">
    <property type="entry name" value="Transposase_17_sf"/>
</dbReference>
<reference evidence="2 3" key="1">
    <citation type="submission" date="2017-11" db="EMBL/GenBank/DDBJ databases">
        <title>Genome sequence of Pantoea cypripedii NE1.</title>
        <authorList>
            <person name="Nascimento F.X."/>
        </authorList>
    </citation>
    <scope>NUCLEOTIDE SEQUENCE [LARGE SCALE GENOMIC DNA]</scope>
    <source>
        <strain evidence="2 3">NE1</strain>
    </source>
</reference>
<gene>
    <name evidence="2" type="ORF">CUN67_12285</name>
</gene>
<evidence type="ECO:0000313" key="3">
    <source>
        <dbReference type="Proteomes" id="UP000502005"/>
    </source>
</evidence>
<dbReference type="PANTHER" id="PTHR36966:SF1">
    <property type="entry name" value="REP-ASSOCIATED TYROSINE TRANSPOSASE"/>
    <property type="match status" value="1"/>
</dbReference>
<dbReference type="SMART" id="SM01321">
    <property type="entry name" value="Y1_Tnp"/>
    <property type="match status" value="1"/>
</dbReference>